<dbReference type="PANTHER" id="PTHR33933:SF1">
    <property type="entry name" value="PROTEIN ADENYLYLTRANSFERASE MNTA-RELATED"/>
    <property type="match status" value="1"/>
</dbReference>
<dbReference type="SUPFAM" id="SSF81301">
    <property type="entry name" value="Nucleotidyltransferase"/>
    <property type="match status" value="1"/>
</dbReference>
<sequence>MKSYKEIIENHTLPKKFKYKIIKSIMFLLSKYQDDTLKIILFGSCAKSQVKETSDVDLALVIKGSANPKLYSKIRNELWDNEIDDDIETDLYFISEKLYNSNEFEKSIPYNIIKKGITLYVQ</sequence>
<dbReference type="Gene3D" id="3.30.460.10">
    <property type="entry name" value="Beta Polymerase, domain 2"/>
    <property type="match status" value="1"/>
</dbReference>
<gene>
    <name evidence="2" type="ORF">SAMN02744037_02717</name>
</gene>
<reference evidence="3" key="1">
    <citation type="submission" date="2016-11" db="EMBL/GenBank/DDBJ databases">
        <authorList>
            <person name="Varghese N."/>
            <person name="Submissions S."/>
        </authorList>
    </citation>
    <scope>NUCLEOTIDE SEQUENCE [LARGE SCALE GENOMIC DNA]</scope>
    <source>
        <strain evidence="3">DSM 15518</strain>
    </source>
</reference>
<accession>A0A1M6U1A6</accession>
<name>A0A1M6U1A6_9FIRM</name>
<dbReference type="Proteomes" id="UP000242497">
    <property type="component" value="Unassembled WGS sequence"/>
</dbReference>
<dbReference type="AlphaFoldDB" id="A0A1M6U1A6"/>
<organism evidence="2 3">
    <name type="scientific">Tepidibacter formicigenes DSM 15518</name>
    <dbReference type="NCBI Taxonomy" id="1123349"/>
    <lineage>
        <taxon>Bacteria</taxon>
        <taxon>Bacillati</taxon>
        <taxon>Bacillota</taxon>
        <taxon>Clostridia</taxon>
        <taxon>Peptostreptococcales</taxon>
        <taxon>Peptostreptococcaceae</taxon>
        <taxon>Tepidibacter</taxon>
    </lineage>
</organism>
<dbReference type="CDD" id="cd05403">
    <property type="entry name" value="NT_KNTase_like"/>
    <property type="match status" value="1"/>
</dbReference>
<evidence type="ECO:0000259" key="1">
    <source>
        <dbReference type="Pfam" id="PF18765"/>
    </source>
</evidence>
<proteinExistence type="predicted"/>
<dbReference type="Pfam" id="PF18765">
    <property type="entry name" value="Polbeta"/>
    <property type="match status" value="1"/>
</dbReference>
<dbReference type="STRING" id="1123349.SAMN02744037_02717"/>
<keyword evidence="3" id="KW-1185">Reference proteome</keyword>
<dbReference type="InterPro" id="IPR052548">
    <property type="entry name" value="Type_VII_TA_antitoxin"/>
</dbReference>
<evidence type="ECO:0000313" key="2">
    <source>
        <dbReference type="EMBL" id="SHK62924.1"/>
    </source>
</evidence>
<dbReference type="InterPro" id="IPR041633">
    <property type="entry name" value="Polbeta"/>
</dbReference>
<evidence type="ECO:0000313" key="3">
    <source>
        <dbReference type="Proteomes" id="UP000242497"/>
    </source>
</evidence>
<dbReference type="OrthoDB" id="9809668at2"/>
<dbReference type="PANTHER" id="PTHR33933">
    <property type="entry name" value="NUCLEOTIDYLTRANSFERASE"/>
    <property type="match status" value="1"/>
</dbReference>
<keyword evidence="2" id="KW-0808">Transferase</keyword>
<dbReference type="RefSeq" id="WP_072890929.1">
    <property type="nucleotide sequence ID" value="NZ_FRAE01000114.1"/>
</dbReference>
<dbReference type="InterPro" id="IPR043519">
    <property type="entry name" value="NT_sf"/>
</dbReference>
<dbReference type="EMBL" id="FRAE01000114">
    <property type="protein sequence ID" value="SHK62924.1"/>
    <property type="molecule type" value="Genomic_DNA"/>
</dbReference>
<feature type="domain" description="Polymerase beta nucleotidyltransferase" evidence="1">
    <location>
        <begin position="29"/>
        <end position="120"/>
    </location>
</feature>
<dbReference type="GO" id="GO:0016740">
    <property type="term" value="F:transferase activity"/>
    <property type="evidence" value="ECO:0007669"/>
    <property type="project" value="UniProtKB-KW"/>
</dbReference>
<protein>
    <submittedName>
        <fullName evidence="2">Nucleotidyltransferase domain-containing protein</fullName>
    </submittedName>
</protein>